<dbReference type="GO" id="GO:0005516">
    <property type="term" value="F:calmodulin binding"/>
    <property type="evidence" value="ECO:0007669"/>
    <property type="project" value="InterPro"/>
</dbReference>
<feature type="coiled-coil region" evidence="8">
    <location>
        <begin position="241"/>
        <end position="268"/>
    </location>
</feature>
<dbReference type="InterPro" id="IPR036122">
    <property type="entry name" value="CaM-bd_dom_sf"/>
</dbReference>
<keyword evidence="8" id="KW-0175">Coiled coil</keyword>
<protein>
    <submittedName>
        <fullName evidence="10">Small conductance calcium-activated potassium channel protein</fullName>
    </submittedName>
</protein>
<evidence type="ECO:0000256" key="5">
    <source>
        <dbReference type="ARBA" id="ARBA00023065"/>
    </source>
</evidence>
<keyword evidence="2" id="KW-0813">Transport</keyword>
<feature type="domain" description="Calmodulin-binding" evidence="9">
    <location>
        <begin position="160"/>
        <end position="236"/>
    </location>
</feature>
<dbReference type="FunFam" id="1.10.287.70:FF:000022">
    <property type="entry name" value="Small conductance calcium-activated potassium channel, isoform O"/>
    <property type="match status" value="1"/>
</dbReference>
<keyword evidence="5" id="KW-0406">Ion transport</keyword>
<evidence type="ECO:0000313" key="11">
    <source>
        <dbReference type="Proteomes" id="UP000886998"/>
    </source>
</evidence>
<dbReference type="InterPro" id="IPR015449">
    <property type="entry name" value="K_chnl_Ca-activ_SK"/>
</dbReference>
<name>A0A8X6YEF8_9ARAC</name>
<dbReference type="PANTHER" id="PTHR10153">
    <property type="entry name" value="SMALL CONDUCTANCE CALCIUM-ACTIVATED POTASSIUM CHANNEL"/>
    <property type="match status" value="1"/>
</dbReference>
<dbReference type="EMBL" id="BMAV01016880">
    <property type="protein sequence ID" value="GFY68099.1"/>
    <property type="molecule type" value="Genomic_DNA"/>
</dbReference>
<proteinExistence type="predicted"/>
<dbReference type="GO" id="GO:0016020">
    <property type="term" value="C:membrane"/>
    <property type="evidence" value="ECO:0007669"/>
    <property type="project" value="UniProtKB-SubCell"/>
</dbReference>
<keyword evidence="7 10" id="KW-0407">Ion channel</keyword>
<keyword evidence="4" id="KW-1133">Transmembrane helix</keyword>
<gene>
    <name evidence="10" type="primary">SK</name>
    <name evidence="10" type="ORF">TNIN_208831</name>
</gene>
<comment type="subcellular location">
    <subcellularLocation>
        <location evidence="1">Membrane</location>
        <topology evidence="1">Multi-pass membrane protein</topology>
    </subcellularLocation>
</comment>
<dbReference type="Pfam" id="PF02888">
    <property type="entry name" value="CaMBD"/>
    <property type="match status" value="1"/>
</dbReference>
<comment type="caution">
    <text evidence="10">The sequence shown here is derived from an EMBL/GenBank/DDBJ whole genome shotgun (WGS) entry which is preliminary data.</text>
</comment>
<evidence type="ECO:0000256" key="1">
    <source>
        <dbReference type="ARBA" id="ARBA00004141"/>
    </source>
</evidence>
<evidence type="ECO:0000259" key="9">
    <source>
        <dbReference type="SMART" id="SM01053"/>
    </source>
</evidence>
<keyword evidence="6" id="KW-0472">Membrane</keyword>
<evidence type="ECO:0000256" key="4">
    <source>
        <dbReference type="ARBA" id="ARBA00022989"/>
    </source>
</evidence>
<organism evidence="10 11">
    <name type="scientific">Trichonephila inaurata madagascariensis</name>
    <dbReference type="NCBI Taxonomy" id="2747483"/>
    <lineage>
        <taxon>Eukaryota</taxon>
        <taxon>Metazoa</taxon>
        <taxon>Ecdysozoa</taxon>
        <taxon>Arthropoda</taxon>
        <taxon>Chelicerata</taxon>
        <taxon>Arachnida</taxon>
        <taxon>Araneae</taxon>
        <taxon>Araneomorphae</taxon>
        <taxon>Entelegynae</taxon>
        <taxon>Araneoidea</taxon>
        <taxon>Nephilidae</taxon>
        <taxon>Trichonephila</taxon>
        <taxon>Trichonephila inaurata</taxon>
    </lineage>
</organism>
<dbReference type="Proteomes" id="UP000886998">
    <property type="component" value="Unassembled WGS sequence"/>
</dbReference>
<dbReference type="GO" id="GO:0016286">
    <property type="term" value="F:small conductance calcium-activated potassium channel activity"/>
    <property type="evidence" value="ECO:0007669"/>
    <property type="project" value="InterPro"/>
</dbReference>
<evidence type="ECO:0000256" key="2">
    <source>
        <dbReference type="ARBA" id="ARBA00022448"/>
    </source>
</evidence>
<evidence type="ECO:0000256" key="6">
    <source>
        <dbReference type="ARBA" id="ARBA00023136"/>
    </source>
</evidence>
<dbReference type="InterPro" id="IPR004178">
    <property type="entry name" value="CaM-bd_dom"/>
</dbReference>
<evidence type="ECO:0000256" key="8">
    <source>
        <dbReference type="SAM" id="Coils"/>
    </source>
</evidence>
<dbReference type="SUPFAM" id="SSF81327">
    <property type="entry name" value="Small-conductance potassium channel"/>
    <property type="match status" value="1"/>
</dbReference>
<sequence>MILIPITCNCFFVLSTVVYDRQRRRGLAHRHDVAAHLQHPAGGAGVRYSPISRGVLLPVGDQAAQPCESDCLTVCARRRDAVPAYVPAPLPHLQSDAAPQYRPGNTNLLNTMWSGIPFFVGYGFFPNPFGKRYICQYWPNAVIAKNLGKLAKAVHNFMMDTQLSKRLKNAAASVLRETWLIYKHTKLVKRVCPGRVRLHQRKFLLAIYTLRKVKLEQRKLMDNANTISDMAKTSNSIYEVVSDLSQRLLSLEDRLQAATERIVAIQETLDTLPDLLMCRIQATRKPSFHQPGTGPSWASISSVNLPASQRRSCTLGIPTIVPRSGSANN</sequence>
<evidence type="ECO:0000313" key="10">
    <source>
        <dbReference type="EMBL" id="GFY68099.1"/>
    </source>
</evidence>
<dbReference type="SMART" id="SM01053">
    <property type="entry name" value="CaMBD"/>
    <property type="match status" value="1"/>
</dbReference>
<reference evidence="10" key="1">
    <citation type="submission" date="2020-08" db="EMBL/GenBank/DDBJ databases">
        <title>Multicomponent nature underlies the extraordinary mechanical properties of spider dragline silk.</title>
        <authorList>
            <person name="Kono N."/>
            <person name="Nakamura H."/>
            <person name="Mori M."/>
            <person name="Yoshida Y."/>
            <person name="Ohtoshi R."/>
            <person name="Malay A.D."/>
            <person name="Moran D.A.P."/>
            <person name="Tomita M."/>
            <person name="Numata K."/>
            <person name="Arakawa K."/>
        </authorList>
    </citation>
    <scope>NUCLEOTIDE SEQUENCE</scope>
</reference>
<dbReference type="AlphaFoldDB" id="A0A8X6YEF8"/>
<keyword evidence="11" id="KW-1185">Reference proteome</keyword>
<evidence type="ECO:0000256" key="7">
    <source>
        <dbReference type="ARBA" id="ARBA00023303"/>
    </source>
</evidence>
<evidence type="ECO:0000256" key="3">
    <source>
        <dbReference type="ARBA" id="ARBA00022692"/>
    </source>
</evidence>
<dbReference type="Gene3D" id="1.10.287.70">
    <property type="match status" value="1"/>
</dbReference>
<dbReference type="OrthoDB" id="73653at2759"/>
<keyword evidence="3" id="KW-0812">Transmembrane</keyword>
<accession>A0A8X6YEF8</accession>